<proteinExistence type="predicted"/>
<dbReference type="PANTHER" id="PTHR47064">
    <property type="entry name" value="PUTATIVE (AFU_ORTHOLOGUE AFUA_1G08990)-RELATED"/>
    <property type="match status" value="1"/>
</dbReference>
<dbReference type="PANTHER" id="PTHR47064:SF2">
    <property type="entry name" value="SMP-30_GLUCONOLACTONASE_LRE-LIKE REGION DOMAIN-CONTAINING PROTEIN-RELATED"/>
    <property type="match status" value="1"/>
</dbReference>
<dbReference type="AlphaFoldDB" id="A0A8H6R7P1"/>
<dbReference type="Pfam" id="PF08450">
    <property type="entry name" value="SGL"/>
    <property type="match status" value="1"/>
</dbReference>
<dbReference type="InterPro" id="IPR011042">
    <property type="entry name" value="6-blade_b-propeller_TolB-like"/>
</dbReference>
<comment type="caution">
    <text evidence="3">The sequence shown here is derived from an EMBL/GenBank/DDBJ whole genome shotgun (WGS) entry which is preliminary data.</text>
</comment>
<sequence>MIRGTLLSAATWLVAIAYAQTTYDANNTAIQPPGVTTPLVRRCGPSSANVVCIHRYSAVMPYHFFREGSNSNASVGPLYRETMVPNDPSFEMVADAEFVVFDEDRAWEILGDNPTYDFMFVVSPAVHEAPVFVPDLNKLYLATLGQPPGTLPQLVVDLGADPPTLSEYLSDPPVYAPNGGTFYNGLIYWGASGGNNSIGGTEQRPSIRTLDPKTNKTVTLLNNYYGYYFNCVDDLIVNHKDGSIWFTDPLYSWWQRLVDTPPQLRAATYRFDPKTGEVRVVEDSLGQPNGIDLSPDGKHMYISDTDAFRGSILQDGPPLNSWNQSGYRTLYKFDVAEDGLSLMNKKPIYYSPDGVPDGVKVAANGLVATATDKGVDVLDENGSLIVRVQTNFTTQNFAWTGPNLTEIWMVGNNGIARVRWNLTGQDLAAMEAKSMMKDMKVKAKAKSIGLALSPSRLLLVLSVFVVVAVL</sequence>
<name>A0A8H6R7P1_9PEZI</name>
<feature type="signal peptide" evidence="1">
    <location>
        <begin position="1"/>
        <end position="19"/>
    </location>
</feature>
<feature type="domain" description="SMP-30/Gluconolactonase/LRE-like region" evidence="2">
    <location>
        <begin position="238"/>
        <end position="309"/>
    </location>
</feature>
<dbReference type="EMBL" id="JABCIY010000338">
    <property type="protein sequence ID" value="KAF7185372.1"/>
    <property type="molecule type" value="Genomic_DNA"/>
</dbReference>
<dbReference type="InterPro" id="IPR013658">
    <property type="entry name" value="SGL"/>
</dbReference>
<accession>A0A8H6R7P1</accession>
<organism evidence="3 4">
    <name type="scientific">Pseudocercospora fuligena</name>
    <dbReference type="NCBI Taxonomy" id="685502"/>
    <lineage>
        <taxon>Eukaryota</taxon>
        <taxon>Fungi</taxon>
        <taxon>Dikarya</taxon>
        <taxon>Ascomycota</taxon>
        <taxon>Pezizomycotina</taxon>
        <taxon>Dothideomycetes</taxon>
        <taxon>Dothideomycetidae</taxon>
        <taxon>Mycosphaerellales</taxon>
        <taxon>Mycosphaerellaceae</taxon>
        <taxon>Pseudocercospora</taxon>
    </lineage>
</organism>
<keyword evidence="4" id="KW-1185">Reference proteome</keyword>
<protein>
    <submittedName>
        <fullName evidence="3">Gluconolactonase</fullName>
    </submittedName>
</protein>
<dbReference type="SUPFAM" id="SSF63829">
    <property type="entry name" value="Calcium-dependent phosphotriesterase"/>
    <property type="match status" value="1"/>
</dbReference>
<dbReference type="InterPro" id="IPR052988">
    <property type="entry name" value="Oryzine_lactonohydrolase"/>
</dbReference>
<evidence type="ECO:0000313" key="3">
    <source>
        <dbReference type="EMBL" id="KAF7185372.1"/>
    </source>
</evidence>
<reference evidence="3" key="1">
    <citation type="submission" date="2020-04" db="EMBL/GenBank/DDBJ databases">
        <title>Draft genome resource of the tomato pathogen Pseudocercospora fuligena.</title>
        <authorList>
            <person name="Zaccaron A."/>
        </authorList>
    </citation>
    <scope>NUCLEOTIDE SEQUENCE</scope>
    <source>
        <strain evidence="3">PF001</strain>
    </source>
</reference>
<keyword evidence="1" id="KW-0732">Signal</keyword>
<dbReference type="OrthoDB" id="423498at2759"/>
<gene>
    <name evidence="3" type="ORF">HII31_13351</name>
</gene>
<feature type="chain" id="PRO_5034739903" evidence="1">
    <location>
        <begin position="20"/>
        <end position="470"/>
    </location>
</feature>
<evidence type="ECO:0000256" key="1">
    <source>
        <dbReference type="SAM" id="SignalP"/>
    </source>
</evidence>
<evidence type="ECO:0000259" key="2">
    <source>
        <dbReference type="Pfam" id="PF08450"/>
    </source>
</evidence>
<dbReference type="Proteomes" id="UP000660729">
    <property type="component" value="Unassembled WGS sequence"/>
</dbReference>
<evidence type="ECO:0000313" key="4">
    <source>
        <dbReference type="Proteomes" id="UP000660729"/>
    </source>
</evidence>
<dbReference type="Gene3D" id="2.120.10.30">
    <property type="entry name" value="TolB, C-terminal domain"/>
    <property type="match status" value="1"/>
</dbReference>